<dbReference type="EMBL" id="CP043930">
    <property type="protein sequence ID" value="QGQ25511.1"/>
    <property type="molecule type" value="Genomic_DNA"/>
</dbReference>
<dbReference type="InterPro" id="IPR007416">
    <property type="entry name" value="YggL_50S_bp"/>
</dbReference>
<dbReference type="Proteomes" id="UP000427281">
    <property type="component" value="Chromosome"/>
</dbReference>
<dbReference type="PANTHER" id="PTHR38778:SF1">
    <property type="entry name" value="CYTOPLASMIC PROTEIN"/>
    <property type="match status" value="1"/>
</dbReference>
<dbReference type="AlphaFoldDB" id="A0A6I6AKA5"/>
<proteinExistence type="predicted"/>
<keyword evidence="2" id="KW-1185">Reference proteome</keyword>
<evidence type="ECO:0000313" key="2">
    <source>
        <dbReference type="Proteomes" id="UP000427281"/>
    </source>
</evidence>
<evidence type="ECO:0000313" key="1">
    <source>
        <dbReference type="EMBL" id="QGQ25511.1"/>
    </source>
</evidence>
<sequence>MRKRLRKKKHRGEFKEWCVTVEVRLDPGVDYQAFLDDWIERAIEGNQCQFGGGGKSPLLEGIIQLGMASHGLQERLTEIRDWLEQHPAVQDYQFGPLVDCWYDSGDAN</sequence>
<dbReference type="RefSeq" id="WP_155366165.1">
    <property type="nucleotide sequence ID" value="NZ_CP043930.1"/>
</dbReference>
<gene>
    <name evidence="1" type="ORF">F1728_23745</name>
</gene>
<name>A0A6I6AKA5_9PLAN</name>
<accession>A0A6I6AKA5</accession>
<reference evidence="1 2" key="1">
    <citation type="submission" date="2019-09" db="EMBL/GenBank/DDBJ databases">
        <title>Gimesia benthica sp. nov., a novel bacterium isolated from deep-sea water of the Northwest Indian Ocean.</title>
        <authorList>
            <person name="Dai X."/>
        </authorList>
    </citation>
    <scope>NUCLEOTIDE SEQUENCE [LARGE SCALE GENOMIC DNA]</scope>
    <source>
        <strain evidence="1 2">E7</strain>
    </source>
</reference>
<dbReference type="PANTHER" id="PTHR38778">
    <property type="entry name" value="CYTOPLASMIC PROTEIN-RELATED"/>
    <property type="match status" value="1"/>
</dbReference>
<dbReference type="KEGG" id="gim:F1728_23745"/>
<dbReference type="Pfam" id="PF04320">
    <property type="entry name" value="YggL_50S_bp"/>
    <property type="match status" value="1"/>
</dbReference>
<dbReference type="GO" id="GO:0005829">
    <property type="term" value="C:cytosol"/>
    <property type="evidence" value="ECO:0007669"/>
    <property type="project" value="TreeGrafter"/>
</dbReference>
<protein>
    <submittedName>
        <fullName evidence="1">DUF469 family protein</fullName>
    </submittedName>
</protein>
<organism evidence="1 2">
    <name type="scientific">Gimesia benthica</name>
    <dbReference type="NCBI Taxonomy" id="2608982"/>
    <lineage>
        <taxon>Bacteria</taxon>
        <taxon>Pseudomonadati</taxon>
        <taxon>Planctomycetota</taxon>
        <taxon>Planctomycetia</taxon>
        <taxon>Planctomycetales</taxon>
        <taxon>Planctomycetaceae</taxon>
        <taxon>Gimesia</taxon>
    </lineage>
</organism>